<comment type="caution">
    <text evidence="2">The sequence shown here is derived from an EMBL/GenBank/DDBJ whole genome shotgun (WGS) entry which is preliminary data.</text>
</comment>
<dbReference type="EMBL" id="JAKPBZ010000114">
    <property type="protein sequence ID" value="MCL2894392.1"/>
    <property type="molecule type" value="Genomic_DNA"/>
</dbReference>
<accession>A0ABT0MXR5</accession>
<keyword evidence="1" id="KW-0732">Signal</keyword>
<feature type="signal peptide" evidence="1">
    <location>
        <begin position="1"/>
        <end position="28"/>
    </location>
</feature>
<evidence type="ECO:0000313" key="3">
    <source>
        <dbReference type="Proteomes" id="UP001203069"/>
    </source>
</evidence>
<dbReference type="InterPro" id="IPR032710">
    <property type="entry name" value="NTF2-like_dom_sf"/>
</dbReference>
<protein>
    <recommendedName>
        <fullName evidence="4">Nuclear transport factor 2 family protein</fullName>
    </recommendedName>
</protein>
<keyword evidence="3" id="KW-1185">Reference proteome</keyword>
<evidence type="ECO:0000313" key="2">
    <source>
        <dbReference type="EMBL" id="MCL2894392.1"/>
    </source>
</evidence>
<dbReference type="RefSeq" id="WP_249245568.1">
    <property type="nucleotide sequence ID" value="NZ_JAKPBZ010000114.1"/>
</dbReference>
<dbReference type="Gene3D" id="3.10.450.50">
    <property type="match status" value="1"/>
</dbReference>
<name>A0ABT0MXR5_9GAMM</name>
<evidence type="ECO:0000256" key="1">
    <source>
        <dbReference type="SAM" id="SignalP"/>
    </source>
</evidence>
<feature type="chain" id="PRO_5045956001" description="Nuclear transport factor 2 family protein" evidence="1">
    <location>
        <begin position="29"/>
        <end position="181"/>
    </location>
</feature>
<dbReference type="Proteomes" id="UP001203069">
    <property type="component" value="Unassembled WGS sequence"/>
</dbReference>
<proteinExistence type="predicted"/>
<dbReference type="SUPFAM" id="SSF54427">
    <property type="entry name" value="NTF2-like"/>
    <property type="match status" value="1"/>
</dbReference>
<gene>
    <name evidence="2" type="ORF">MFP26_17070</name>
</gene>
<sequence length="181" mass="20635">MKYLLNIVLTAVMMLSVPGVTFINSTYAATAVNLSREDGEIVDRASFDHYISLFNSKNPACFEKYYSANVRMQNGKLVLNGIPEVKDHYARIWPIMQEEVRFNNFSFDGKTLAVDMHTHFTVINDAEDSPFGSVKKGENFDFYGVVMYRVNEQGKFYDIKVAYLDFTRTTDGRTISLGLPH</sequence>
<reference evidence="2 3" key="1">
    <citation type="submission" date="2022-02" db="EMBL/GenBank/DDBJ databases">
        <title>Description of Brenneria tiliae sp. nov. isolated from symptomatic Tilia x moltkei and Tilia x europaea trees in the UK.</title>
        <authorList>
            <person name="Kile H."/>
        </authorList>
    </citation>
    <scope>NUCLEOTIDE SEQUENCE [LARGE SCALE GENOMIC DNA]</scope>
    <source>
        <strain evidence="2 3">MC1SB4.1</strain>
    </source>
</reference>
<evidence type="ECO:0008006" key="4">
    <source>
        <dbReference type="Google" id="ProtNLM"/>
    </source>
</evidence>
<organism evidence="2 3">
    <name type="scientific">Brenneria tiliae</name>
    <dbReference type="NCBI Taxonomy" id="2914984"/>
    <lineage>
        <taxon>Bacteria</taxon>
        <taxon>Pseudomonadati</taxon>
        <taxon>Pseudomonadota</taxon>
        <taxon>Gammaproteobacteria</taxon>
        <taxon>Enterobacterales</taxon>
        <taxon>Pectobacteriaceae</taxon>
        <taxon>Brenneria</taxon>
    </lineage>
</organism>